<dbReference type="Proteomes" id="UP001156706">
    <property type="component" value="Unassembled WGS sequence"/>
</dbReference>
<evidence type="ECO:0000313" key="3">
    <source>
        <dbReference type="Proteomes" id="UP001156706"/>
    </source>
</evidence>
<dbReference type="InterPro" id="IPR047525">
    <property type="entry name" value="TfoX-like"/>
</dbReference>
<protein>
    <recommendedName>
        <fullName evidence="1">TfoX N-terminal domain-containing protein</fullName>
    </recommendedName>
</protein>
<dbReference type="EMBL" id="BSOG01000001">
    <property type="protein sequence ID" value="GLR12131.1"/>
    <property type="molecule type" value="Genomic_DNA"/>
</dbReference>
<dbReference type="PANTHER" id="PTHR36121:SF1">
    <property type="entry name" value="PROTEIN SXY"/>
    <property type="match status" value="1"/>
</dbReference>
<dbReference type="SUPFAM" id="SSF159894">
    <property type="entry name" value="YgaC/TfoX-N like"/>
    <property type="match status" value="1"/>
</dbReference>
<reference evidence="3" key="1">
    <citation type="journal article" date="2019" name="Int. J. Syst. Evol. Microbiol.">
        <title>The Global Catalogue of Microorganisms (GCM) 10K type strain sequencing project: providing services to taxonomists for standard genome sequencing and annotation.</title>
        <authorList>
            <consortium name="The Broad Institute Genomics Platform"/>
            <consortium name="The Broad Institute Genome Sequencing Center for Infectious Disease"/>
            <person name="Wu L."/>
            <person name="Ma J."/>
        </authorList>
    </citation>
    <scope>NUCLEOTIDE SEQUENCE [LARGE SCALE GENOMIC DNA]</scope>
    <source>
        <strain evidence="3">NBRC 110044</strain>
    </source>
</reference>
<evidence type="ECO:0000313" key="2">
    <source>
        <dbReference type="EMBL" id="GLR12131.1"/>
    </source>
</evidence>
<evidence type="ECO:0000259" key="1">
    <source>
        <dbReference type="Pfam" id="PF04993"/>
    </source>
</evidence>
<keyword evidence="3" id="KW-1185">Reference proteome</keyword>
<name>A0ABQ5YC49_9NEIS</name>
<sequence length="121" mass="13534">MRSEFVEWLCEQLSPMGHMSSRAMFGGWSVYCDGLIFAIVVDEVPYLKADAQTIPSYTAQACGPFEYSGKDGKLSKMNYYRIPDEVLEERGELLQWARAALEVALRARAAKVPKARKPPAA</sequence>
<gene>
    <name evidence="2" type="ORF">GCM10007907_09210</name>
</gene>
<dbReference type="RefSeq" id="WP_284195268.1">
    <property type="nucleotide sequence ID" value="NZ_BSOG01000001.1"/>
</dbReference>
<dbReference type="PANTHER" id="PTHR36121">
    <property type="entry name" value="PROTEIN SXY"/>
    <property type="match status" value="1"/>
</dbReference>
<comment type="caution">
    <text evidence="2">The sequence shown here is derived from an EMBL/GenBank/DDBJ whole genome shotgun (WGS) entry which is preliminary data.</text>
</comment>
<accession>A0ABQ5YC49</accession>
<dbReference type="Gene3D" id="3.30.1460.30">
    <property type="entry name" value="YgaC/TfoX-N like chaperone"/>
    <property type="match status" value="1"/>
</dbReference>
<proteinExistence type="predicted"/>
<dbReference type="InterPro" id="IPR007076">
    <property type="entry name" value="TfoX_N"/>
</dbReference>
<feature type="domain" description="TfoX N-terminal" evidence="1">
    <location>
        <begin position="11"/>
        <end position="104"/>
    </location>
</feature>
<organism evidence="2 3">
    <name type="scientific">Chitinimonas prasina</name>
    <dbReference type="NCBI Taxonomy" id="1434937"/>
    <lineage>
        <taxon>Bacteria</taxon>
        <taxon>Pseudomonadati</taxon>
        <taxon>Pseudomonadota</taxon>
        <taxon>Betaproteobacteria</taxon>
        <taxon>Neisseriales</taxon>
        <taxon>Chitinibacteraceae</taxon>
        <taxon>Chitinimonas</taxon>
    </lineage>
</organism>
<dbReference type="Pfam" id="PF04993">
    <property type="entry name" value="TfoX_N"/>
    <property type="match status" value="1"/>
</dbReference>